<sequence length="312" mass="33518">MPRPGSSPAIVVGVDGSENGLKALAWALEEAGLRGCPVRMIHAFQPTHGRGRGGRRSPARSRMEQMYEEGTAVFDAARARLAEHRHERLLVGTALYEGAPAQVLIDLVSRARMCVVGRRGRGGIANLLPGSTSMSLGVHARVPVVIVPADWPEARPPSSAPVVVGVDLPLECETALEFAFEEAQLRGAPLLVVSAWEIVNPYVYNLRGLQEAVGERRARVDRMLAETLAPWREKYPQVAVRVVAEQSHPTATLVAHSAGAQLLVLGGRARPRNEIVTGSVTRAVLRRVGCPVAVIHDPVNETGGPAVRAGWR</sequence>
<dbReference type="Proteomes" id="UP000638648">
    <property type="component" value="Unassembled WGS sequence"/>
</dbReference>
<dbReference type="PANTHER" id="PTHR46268:SF6">
    <property type="entry name" value="UNIVERSAL STRESS PROTEIN UP12"/>
    <property type="match status" value="1"/>
</dbReference>
<name>A0A927N763_9ACTN</name>
<dbReference type="SUPFAM" id="SSF52402">
    <property type="entry name" value="Adenine nucleotide alpha hydrolases-like"/>
    <property type="match status" value="2"/>
</dbReference>
<reference evidence="3" key="1">
    <citation type="submission" date="2020-10" db="EMBL/GenBank/DDBJ databases">
        <title>Sequencing the genomes of 1000 actinobacteria strains.</title>
        <authorList>
            <person name="Klenk H.-P."/>
        </authorList>
    </citation>
    <scope>NUCLEOTIDE SEQUENCE</scope>
    <source>
        <strain evidence="3">DSM 45354</strain>
    </source>
</reference>
<dbReference type="EMBL" id="JADBEM010000001">
    <property type="protein sequence ID" value="MBE1609730.1"/>
    <property type="molecule type" value="Genomic_DNA"/>
</dbReference>
<protein>
    <submittedName>
        <fullName evidence="3">Nucleotide-binding universal stress UspA family protein</fullName>
    </submittedName>
</protein>
<accession>A0A927N763</accession>
<organism evidence="3 4">
    <name type="scientific">Actinopolymorpha pittospori</name>
    <dbReference type="NCBI Taxonomy" id="648752"/>
    <lineage>
        <taxon>Bacteria</taxon>
        <taxon>Bacillati</taxon>
        <taxon>Actinomycetota</taxon>
        <taxon>Actinomycetes</taxon>
        <taxon>Propionibacteriales</taxon>
        <taxon>Actinopolymorphaceae</taxon>
        <taxon>Actinopolymorpha</taxon>
    </lineage>
</organism>
<evidence type="ECO:0000259" key="2">
    <source>
        <dbReference type="Pfam" id="PF00582"/>
    </source>
</evidence>
<comment type="caution">
    <text evidence="3">The sequence shown here is derived from an EMBL/GenBank/DDBJ whole genome shotgun (WGS) entry which is preliminary data.</text>
</comment>
<feature type="domain" description="UspA" evidence="2">
    <location>
        <begin position="10"/>
        <end position="148"/>
    </location>
</feature>
<evidence type="ECO:0000313" key="3">
    <source>
        <dbReference type="EMBL" id="MBE1609730.1"/>
    </source>
</evidence>
<dbReference type="RefSeq" id="WP_192753261.1">
    <property type="nucleotide sequence ID" value="NZ_BAABJL010000163.1"/>
</dbReference>
<gene>
    <name evidence="3" type="ORF">HEB94_006578</name>
</gene>
<dbReference type="InterPro" id="IPR014729">
    <property type="entry name" value="Rossmann-like_a/b/a_fold"/>
</dbReference>
<dbReference type="InterPro" id="IPR006016">
    <property type="entry name" value="UspA"/>
</dbReference>
<dbReference type="PRINTS" id="PR01438">
    <property type="entry name" value="UNVRSLSTRESS"/>
</dbReference>
<dbReference type="Gene3D" id="3.40.50.620">
    <property type="entry name" value="HUPs"/>
    <property type="match status" value="2"/>
</dbReference>
<dbReference type="InterPro" id="IPR006015">
    <property type="entry name" value="Universal_stress_UspA"/>
</dbReference>
<evidence type="ECO:0000256" key="1">
    <source>
        <dbReference type="ARBA" id="ARBA00008791"/>
    </source>
</evidence>
<evidence type="ECO:0000313" key="4">
    <source>
        <dbReference type="Proteomes" id="UP000638648"/>
    </source>
</evidence>
<feature type="domain" description="UspA" evidence="2">
    <location>
        <begin position="161"/>
        <end position="296"/>
    </location>
</feature>
<dbReference type="AlphaFoldDB" id="A0A927N763"/>
<comment type="similarity">
    <text evidence="1">Belongs to the universal stress protein A family.</text>
</comment>
<dbReference type="PANTHER" id="PTHR46268">
    <property type="entry name" value="STRESS RESPONSE PROTEIN NHAX"/>
    <property type="match status" value="1"/>
</dbReference>
<dbReference type="Pfam" id="PF00582">
    <property type="entry name" value="Usp"/>
    <property type="match status" value="2"/>
</dbReference>
<keyword evidence="4" id="KW-1185">Reference proteome</keyword>
<proteinExistence type="inferred from homology"/>